<evidence type="ECO:0000256" key="7">
    <source>
        <dbReference type="ARBA" id="ARBA00023136"/>
    </source>
</evidence>
<evidence type="ECO:0000256" key="2">
    <source>
        <dbReference type="ARBA" id="ARBA00007737"/>
    </source>
</evidence>
<evidence type="ECO:0000313" key="14">
    <source>
        <dbReference type="Proteomes" id="UP000639772"/>
    </source>
</evidence>
<feature type="transmembrane region" description="Helical" evidence="12">
    <location>
        <begin position="33"/>
        <end position="55"/>
    </location>
</feature>
<evidence type="ECO:0000256" key="8">
    <source>
        <dbReference type="ARBA" id="ARBA00023180"/>
    </source>
</evidence>
<evidence type="ECO:0000256" key="12">
    <source>
        <dbReference type="SAM" id="Phobius"/>
    </source>
</evidence>
<dbReference type="InterPro" id="IPR019378">
    <property type="entry name" value="GDP-Fuc_O-FucTrfase"/>
</dbReference>
<dbReference type="EMBL" id="JADCNM010000007">
    <property type="protein sequence ID" value="KAG0475078.1"/>
    <property type="molecule type" value="Genomic_DNA"/>
</dbReference>
<evidence type="ECO:0000256" key="9">
    <source>
        <dbReference type="ARBA" id="ARBA00023253"/>
    </source>
</evidence>
<evidence type="ECO:0000256" key="11">
    <source>
        <dbReference type="ARBA" id="ARBA00030350"/>
    </source>
</evidence>
<accession>A0A835QNX3</accession>
<keyword evidence="3" id="KW-0328">Glycosyltransferase</keyword>
<comment type="subcellular location">
    <subcellularLocation>
        <location evidence="1">Membrane</location>
        <topology evidence="1">Single-pass membrane protein</topology>
    </subcellularLocation>
</comment>
<dbReference type="InterPro" id="IPR052272">
    <property type="entry name" value="GT106_glycosyltransferase"/>
</dbReference>
<dbReference type="GO" id="GO:0016020">
    <property type="term" value="C:membrane"/>
    <property type="evidence" value="ECO:0007669"/>
    <property type="project" value="UniProtKB-SubCell"/>
</dbReference>
<keyword evidence="5 12" id="KW-0812">Transmembrane</keyword>
<gene>
    <name evidence="13" type="ORF">HPP92_014764</name>
</gene>
<reference evidence="13 14" key="1">
    <citation type="journal article" date="2020" name="Nat. Food">
        <title>A phased Vanilla planifolia genome enables genetic improvement of flavour and production.</title>
        <authorList>
            <person name="Hasing T."/>
            <person name="Tang H."/>
            <person name="Brym M."/>
            <person name="Khazi F."/>
            <person name="Huang T."/>
            <person name="Chambers A.H."/>
        </authorList>
    </citation>
    <scope>NUCLEOTIDE SEQUENCE [LARGE SCALE GENOMIC DNA]</scope>
    <source>
        <tissue evidence="13">Leaf</tissue>
    </source>
</reference>
<keyword evidence="8" id="KW-0325">Glycoprotein</keyword>
<proteinExistence type="inferred from homology"/>
<comment type="similarity">
    <text evidence="2">Belongs to the glycosyltransferase GT106 family.</text>
</comment>
<evidence type="ECO:0000256" key="5">
    <source>
        <dbReference type="ARBA" id="ARBA00022692"/>
    </source>
</evidence>
<dbReference type="PIRSF" id="PIRSF009360">
    <property type="entry name" value="UCP009360"/>
    <property type="match status" value="1"/>
</dbReference>
<keyword evidence="6 12" id="KW-1133">Transmembrane helix</keyword>
<name>A0A835QNX3_VANPL</name>
<dbReference type="Proteomes" id="UP000639772">
    <property type="component" value="Chromosome 7"/>
</dbReference>
<dbReference type="PANTHER" id="PTHR31933">
    <property type="entry name" value="O-FUCOSYLTRANSFERASE 2-RELATED"/>
    <property type="match status" value="1"/>
</dbReference>
<dbReference type="GO" id="GO:0006004">
    <property type="term" value="P:fucose metabolic process"/>
    <property type="evidence" value="ECO:0007669"/>
    <property type="project" value="UniProtKB-KW"/>
</dbReference>
<evidence type="ECO:0000256" key="4">
    <source>
        <dbReference type="ARBA" id="ARBA00022679"/>
    </source>
</evidence>
<dbReference type="CDD" id="cd11299">
    <property type="entry name" value="O-FucT_plant"/>
    <property type="match status" value="1"/>
</dbReference>
<keyword evidence="9" id="KW-0294">Fucose metabolism</keyword>
<dbReference type="GO" id="GO:0016757">
    <property type="term" value="F:glycosyltransferase activity"/>
    <property type="evidence" value="ECO:0007669"/>
    <property type="project" value="UniProtKB-KW"/>
</dbReference>
<dbReference type="PANTHER" id="PTHR31933:SF9">
    <property type="entry name" value="O-FUCOSYLTRANSFERASE 2"/>
    <property type="match status" value="1"/>
</dbReference>
<keyword evidence="4" id="KW-0808">Transferase</keyword>
<evidence type="ECO:0000256" key="3">
    <source>
        <dbReference type="ARBA" id="ARBA00022676"/>
    </source>
</evidence>
<dbReference type="Pfam" id="PF10250">
    <property type="entry name" value="O-FucT"/>
    <property type="match status" value="1"/>
</dbReference>
<sequence>MMLTDCLGRGSGAKQSRELTRRKDGVWWRRQQWIPGVVVLAVVVGFFFLVNWWMFSRLQYDPSAHREDLGHVLNSALPGNQINHARIGGHHQVMNTRLLALAAHALADAEEKPEPDELWKETLAAIFTWKPCADRRSWMPGDGTNGYILVSANGGISQQRVAICNAVAIARLLNSTLVLPKFLYSNVWQDSSQFSDIYEEEHFVNYLKADIKIVKELPAELQSLDLEARGIIITDAEIRKEEKPSFYVKKILPILLKKKVVHFSGFGNHLAFDPIPFDLQRLRCRCNFHALRFVKKIQETGALLIRRMRQPRSHPNPLVYNLVGSFAVSPNINKKSTLPSLASRYLAVHLRYEIEMAAYSLCYFGGGKEEVEELEAYRQIHFPVLTALRKTTKMPSPNVLRSEGQCPFTPEEAILLLVALGFKRKTRIYVAGAHIYGGRSRMAILKSLYPYLVTKDDLLSPSELEPFRNFSSQQAALDFIVCAAADTFAMTDSGSQLSSLVAGYRVYYGGGRHPTILPNKRRLAGIFARNSTIEWKQFEARVLEAIKQSKVVQERPIARSVYRHPRCLECMCSANL</sequence>
<evidence type="ECO:0000313" key="13">
    <source>
        <dbReference type="EMBL" id="KAG0475078.1"/>
    </source>
</evidence>
<dbReference type="InterPro" id="IPR024709">
    <property type="entry name" value="FucosylTrfase_pln"/>
</dbReference>
<evidence type="ECO:0000256" key="6">
    <source>
        <dbReference type="ARBA" id="ARBA00022989"/>
    </source>
</evidence>
<keyword evidence="7 12" id="KW-0472">Membrane</keyword>
<evidence type="ECO:0000256" key="10">
    <source>
        <dbReference type="ARBA" id="ARBA00023277"/>
    </source>
</evidence>
<dbReference type="AlphaFoldDB" id="A0A835QNX3"/>
<comment type="caution">
    <text evidence="13">The sequence shown here is derived from an EMBL/GenBank/DDBJ whole genome shotgun (WGS) entry which is preliminary data.</text>
</comment>
<dbReference type="OrthoDB" id="1868072at2759"/>
<keyword evidence="10" id="KW-0119">Carbohydrate metabolism</keyword>
<protein>
    <recommendedName>
        <fullName evidence="11">O-fucosyltransferase family protein</fullName>
    </recommendedName>
</protein>
<organism evidence="13 14">
    <name type="scientific">Vanilla planifolia</name>
    <name type="common">Vanilla</name>
    <dbReference type="NCBI Taxonomy" id="51239"/>
    <lineage>
        <taxon>Eukaryota</taxon>
        <taxon>Viridiplantae</taxon>
        <taxon>Streptophyta</taxon>
        <taxon>Embryophyta</taxon>
        <taxon>Tracheophyta</taxon>
        <taxon>Spermatophyta</taxon>
        <taxon>Magnoliopsida</taxon>
        <taxon>Liliopsida</taxon>
        <taxon>Asparagales</taxon>
        <taxon>Orchidaceae</taxon>
        <taxon>Vanilloideae</taxon>
        <taxon>Vanilleae</taxon>
        <taxon>Vanilla</taxon>
    </lineage>
</organism>
<evidence type="ECO:0000256" key="1">
    <source>
        <dbReference type="ARBA" id="ARBA00004167"/>
    </source>
</evidence>